<accession>A0A3N4M4T0</accession>
<sequence>TEFPDIRVDYFRPQPGLKPALACFLSHIHRHLPQKKTFDHLQGLEAFYGGPFIYCSEATKELLIRLERRAHRINFAKQVVEAHDFTHADKKLKLKTIPLETPTMIELSIERSIRVTLFDANHCPGAVMFLIENDEKSILYTGDIRAEPWWVEAIARHPVLVPYTMGIKRLSTLYLDTSCVSRENLYQDFITKAEGIKELIEKIMKYPKDVTFHFNTWTFGYEDVWIHVDRYQHRLFRSIKAKSASAQGPYLNGFAFGNSAIEGRLTNNPECRFHSCDRKLECPGLQGKKVVYIVPIITRVGNVEVQEIGIGQGDLESHSELPLHSDNLKMVVNIIGSTMSPQVKELLLHAVHSRSEALSLGWGTDEKIAFSILSKVLTKVAETKELSMKELIVDGAEVKKEWDAKVEDCVLGENGEWLPTRVSFPYSRHSSYKELRHLVGKFRPLDVYPCVVDENNWSESTSIRALFGDHCSGDQFAHDEEM</sequence>
<dbReference type="InterPro" id="IPR011084">
    <property type="entry name" value="DRMBL"/>
</dbReference>
<evidence type="ECO:0000256" key="9">
    <source>
        <dbReference type="ARBA" id="ARBA00023204"/>
    </source>
</evidence>
<name>A0A3N4M4T0_9PEZI</name>
<dbReference type="Gene3D" id="3.60.15.10">
    <property type="entry name" value="Ribonuclease Z/Hydroxyacylglutathione hydrolase-like"/>
    <property type="match status" value="2"/>
</dbReference>
<keyword evidence="9" id="KW-0234">DNA repair</keyword>
<dbReference type="GO" id="GO:0036297">
    <property type="term" value="P:interstrand cross-link repair"/>
    <property type="evidence" value="ECO:0007669"/>
    <property type="project" value="TreeGrafter"/>
</dbReference>
<keyword evidence="4" id="KW-0255">Endonuclease</keyword>
<evidence type="ECO:0000256" key="1">
    <source>
        <dbReference type="ARBA" id="ARBA00004123"/>
    </source>
</evidence>
<gene>
    <name evidence="14" type="ORF">L211DRAFT_753243</name>
</gene>
<dbReference type="PANTHER" id="PTHR23240:SF8">
    <property type="entry name" value="PROTEIN ARTEMIS"/>
    <property type="match status" value="1"/>
</dbReference>
<evidence type="ECO:0000256" key="8">
    <source>
        <dbReference type="ARBA" id="ARBA00023172"/>
    </source>
</evidence>
<dbReference type="InParanoid" id="A0A3N4M4T0"/>
<dbReference type="InterPro" id="IPR036866">
    <property type="entry name" value="RibonucZ/Hydroxyglut_hydro"/>
</dbReference>
<keyword evidence="8" id="KW-0233">DNA recombination</keyword>
<dbReference type="GO" id="GO:0006303">
    <property type="term" value="P:double-strand break repair via nonhomologous end joining"/>
    <property type="evidence" value="ECO:0007669"/>
    <property type="project" value="TreeGrafter"/>
</dbReference>
<keyword evidence="6" id="KW-0378">Hydrolase</keyword>
<evidence type="ECO:0000256" key="2">
    <source>
        <dbReference type="ARBA" id="ARBA00010304"/>
    </source>
</evidence>
<feature type="domain" description="DNA repair metallo-beta-lactamase" evidence="13">
    <location>
        <begin position="423"/>
        <end position="452"/>
    </location>
</feature>
<evidence type="ECO:0000256" key="11">
    <source>
        <dbReference type="ARBA" id="ARBA00039759"/>
    </source>
</evidence>
<dbReference type="OrthoDB" id="5561659at2759"/>
<dbReference type="EMBL" id="ML121538">
    <property type="protein sequence ID" value="RPB25285.1"/>
    <property type="molecule type" value="Genomic_DNA"/>
</dbReference>
<keyword evidence="5" id="KW-0227">DNA damage</keyword>
<dbReference type="GO" id="GO:0006310">
    <property type="term" value="P:DNA recombination"/>
    <property type="evidence" value="ECO:0007669"/>
    <property type="project" value="UniProtKB-KW"/>
</dbReference>
<dbReference type="Pfam" id="PF07522">
    <property type="entry name" value="DRMBL"/>
    <property type="match status" value="1"/>
</dbReference>
<evidence type="ECO:0000256" key="3">
    <source>
        <dbReference type="ARBA" id="ARBA00022722"/>
    </source>
</evidence>
<dbReference type="GO" id="GO:0000723">
    <property type="term" value="P:telomere maintenance"/>
    <property type="evidence" value="ECO:0007669"/>
    <property type="project" value="TreeGrafter"/>
</dbReference>
<keyword evidence="3" id="KW-0540">Nuclease</keyword>
<dbReference type="SUPFAM" id="SSF56281">
    <property type="entry name" value="Metallo-hydrolase/oxidoreductase"/>
    <property type="match status" value="1"/>
</dbReference>
<evidence type="ECO:0000256" key="4">
    <source>
        <dbReference type="ARBA" id="ARBA00022759"/>
    </source>
</evidence>
<organism evidence="14 15">
    <name type="scientific">Terfezia boudieri ATCC MYA-4762</name>
    <dbReference type="NCBI Taxonomy" id="1051890"/>
    <lineage>
        <taxon>Eukaryota</taxon>
        <taxon>Fungi</taxon>
        <taxon>Dikarya</taxon>
        <taxon>Ascomycota</taxon>
        <taxon>Pezizomycotina</taxon>
        <taxon>Pezizomycetes</taxon>
        <taxon>Pezizales</taxon>
        <taxon>Pezizaceae</taxon>
        <taxon>Terfezia</taxon>
    </lineage>
</organism>
<feature type="non-terminal residue" evidence="14">
    <location>
        <position position="482"/>
    </location>
</feature>
<keyword evidence="10" id="KW-0539">Nucleus</keyword>
<reference evidence="14 15" key="1">
    <citation type="journal article" date="2018" name="Nat. Ecol. Evol.">
        <title>Pezizomycetes genomes reveal the molecular basis of ectomycorrhizal truffle lifestyle.</title>
        <authorList>
            <person name="Murat C."/>
            <person name="Payen T."/>
            <person name="Noel B."/>
            <person name="Kuo A."/>
            <person name="Morin E."/>
            <person name="Chen J."/>
            <person name="Kohler A."/>
            <person name="Krizsan K."/>
            <person name="Balestrini R."/>
            <person name="Da Silva C."/>
            <person name="Montanini B."/>
            <person name="Hainaut M."/>
            <person name="Levati E."/>
            <person name="Barry K.W."/>
            <person name="Belfiori B."/>
            <person name="Cichocki N."/>
            <person name="Clum A."/>
            <person name="Dockter R.B."/>
            <person name="Fauchery L."/>
            <person name="Guy J."/>
            <person name="Iotti M."/>
            <person name="Le Tacon F."/>
            <person name="Lindquist E.A."/>
            <person name="Lipzen A."/>
            <person name="Malagnac F."/>
            <person name="Mello A."/>
            <person name="Molinier V."/>
            <person name="Miyauchi S."/>
            <person name="Poulain J."/>
            <person name="Riccioni C."/>
            <person name="Rubini A."/>
            <person name="Sitrit Y."/>
            <person name="Splivallo R."/>
            <person name="Traeger S."/>
            <person name="Wang M."/>
            <person name="Zifcakova L."/>
            <person name="Wipf D."/>
            <person name="Zambonelli A."/>
            <person name="Paolocci F."/>
            <person name="Nowrousian M."/>
            <person name="Ottonello S."/>
            <person name="Baldrian P."/>
            <person name="Spatafora J.W."/>
            <person name="Henrissat B."/>
            <person name="Nagy L.G."/>
            <person name="Aury J.M."/>
            <person name="Wincker P."/>
            <person name="Grigoriev I.V."/>
            <person name="Bonfante P."/>
            <person name="Martin F.M."/>
        </authorList>
    </citation>
    <scope>NUCLEOTIDE SEQUENCE [LARGE SCALE GENOMIC DNA]</scope>
    <source>
        <strain evidence="14 15">ATCC MYA-4762</strain>
    </source>
</reference>
<evidence type="ECO:0000313" key="14">
    <source>
        <dbReference type="EMBL" id="RPB25285.1"/>
    </source>
</evidence>
<comment type="similarity">
    <text evidence="2">Belongs to the DNA repair metallo-beta-lactamase (DRMBL) family.</text>
</comment>
<evidence type="ECO:0000256" key="12">
    <source>
        <dbReference type="ARBA" id="ARBA00042677"/>
    </source>
</evidence>
<feature type="non-terminal residue" evidence="14">
    <location>
        <position position="1"/>
    </location>
</feature>
<dbReference type="STRING" id="1051890.A0A3N4M4T0"/>
<dbReference type="Gene3D" id="3.40.50.12650">
    <property type="match status" value="1"/>
</dbReference>
<evidence type="ECO:0000256" key="10">
    <source>
        <dbReference type="ARBA" id="ARBA00023242"/>
    </source>
</evidence>
<evidence type="ECO:0000256" key="6">
    <source>
        <dbReference type="ARBA" id="ARBA00022801"/>
    </source>
</evidence>
<keyword evidence="15" id="KW-1185">Reference proteome</keyword>
<evidence type="ECO:0000256" key="5">
    <source>
        <dbReference type="ARBA" id="ARBA00022763"/>
    </source>
</evidence>
<protein>
    <recommendedName>
        <fullName evidence="11">Protein artemis</fullName>
    </recommendedName>
    <alternativeName>
        <fullName evidence="12">DNA cross-link repair 1C protein</fullName>
    </alternativeName>
</protein>
<dbReference type="AlphaFoldDB" id="A0A3N4M4T0"/>
<evidence type="ECO:0000259" key="13">
    <source>
        <dbReference type="Pfam" id="PF07522"/>
    </source>
</evidence>
<dbReference type="GO" id="GO:0035312">
    <property type="term" value="F:5'-3' DNA exonuclease activity"/>
    <property type="evidence" value="ECO:0007669"/>
    <property type="project" value="TreeGrafter"/>
</dbReference>
<proteinExistence type="inferred from homology"/>
<dbReference type="GO" id="GO:0004519">
    <property type="term" value="F:endonuclease activity"/>
    <property type="evidence" value="ECO:0007669"/>
    <property type="project" value="UniProtKB-KW"/>
</dbReference>
<evidence type="ECO:0000256" key="7">
    <source>
        <dbReference type="ARBA" id="ARBA00022839"/>
    </source>
</evidence>
<dbReference type="GO" id="GO:0003684">
    <property type="term" value="F:damaged DNA binding"/>
    <property type="evidence" value="ECO:0007669"/>
    <property type="project" value="TreeGrafter"/>
</dbReference>
<keyword evidence="7" id="KW-0269">Exonuclease</keyword>
<evidence type="ECO:0000313" key="15">
    <source>
        <dbReference type="Proteomes" id="UP000267821"/>
    </source>
</evidence>
<dbReference type="PANTHER" id="PTHR23240">
    <property type="entry name" value="DNA CROSS-LINK REPAIR PROTEIN PSO2/SNM1-RELATED"/>
    <property type="match status" value="1"/>
</dbReference>
<dbReference type="GO" id="GO:0005634">
    <property type="term" value="C:nucleus"/>
    <property type="evidence" value="ECO:0007669"/>
    <property type="project" value="UniProtKB-SubCell"/>
</dbReference>
<dbReference type="Proteomes" id="UP000267821">
    <property type="component" value="Unassembled WGS sequence"/>
</dbReference>
<comment type="subcellular location">
    <subcellularLocation>
        <location evidence="1">Nucleus</location>
    </subcellularLocation>
</comment>